<dbReference type="Gene3D" id="3.50.30.40">
    <property type="entry name" value="Ribonuclease E inhibitor RraA/RraA-like"/>
    <property type="match status" value="1"/>
</dbReference>
<keyword evidence="7 10" id="KW-0456">Lyase</keyword>
<keyword evidence="11" id="KW-1185">Reference proteome</keyword>
<feature type="binding site" evidence="9">
    <location>
        <position position="123"/>
    </location>
    <ligand>
        <name>substrate</name>
    </ligand>
</feature>
<evidence type="ECO:0000256" key="4">
    <source>
        <dbReference type="ARBA" id="ARBA00012213"/>
    </source>
</evidence>
<comment type="similarity">
    <text evidence="8">Belongs to the LigK/PcmE family.</text>
</comment>
<dbReference type="PANTHER" id="PTHR33254:SF16">
    <property type="entry name" value="BLR3842 PROTEIN"/>
    <property type="match status" value="1"/>
</dbReference>
<feature type="binding site" evidence="9">
    <location>
        <position position="122"/>
    </location>
    <ligand>
        <name>substrate</name>
    </ligand>
</feature>
<evidence type="ECO:0000256" key="6">
    <source>
        <dbReference type="ARBA" id="ARBA00022842"/>
    </source>
</evidence>
<keyword evidence="10" id="KW-0560">Oxidoreductase</keyword>
<evidence type="ECO:0000256" key="5">
    <source>
        <dbReference type="ARBA" id="ARBA00022723"/>
    </source>
</evidence>
<dbReference type="GO" id="GO:0019336">
    <property type="term" value="P:phenol-containing compound catabolic process"/>
    <property type="evidence" value="ECO:0007669"/>
    <property type="project" value="UniProtKB-ARBA"/>
</dbReference>
<keyword evidence="6 9" id="KW-0460">Magnesium</keyword>
<dbReference type="SUPFAM" id="SSF89562">
    <property type="entry name" value="RraA-like"/>
    <property type="match status" value="1"/>
</dbReference>
<dbReference type="GO" id="GO:0047443">
    <property type="term" value="F:4-hydroxy-4-methyl-2-oxoglutarate aldolase activity"/>
    <property type="evidence" value="ECO:0007669"/>
    <property type="project" value="UniProtKB-EC"/>
</dbReference>
<accession>A0AAE7BBU6</accession>
<dbReference type="InterPro" id="IPR014165">
    <property type="entry name" value="LigK_PcmE"/>
</dbReference>
<evidence type="ECO:0000256" key="3">
    <source>
        <dbReference type="ARBA" id="ARBA00011643"/>
    </source>
</evidence>
<gene>
    <name evidence="10" type="primary">ligK</name>
    <name evidence="10" type="ORF">AVENP_2167</name>
</gene>
<dbReference type="Proteomes" id="UP000503482">
    <property type="component" value="Chromosome"/>
</dbReference>
<evidence type="ECO:0000256" key="1">
    <source>
        <dbReference type="ARBA" id="ARBA00001342"/>
    </source>
</evidence>
<dbReference type="GO" id="GO:0046872">
    <property type="term" value="F:metal ion binding"/>
    <property type="evidence" value="ECO:0007669"/>
    <property type="project" value="UniProtKB-KW"/>
</dbReference>
<dbReference type="Pfam" id="PF03737">
    <property type="entry name" value="RraA-like"/>
    <property type="match status" value="1"/>
</dbReference>
<comment type="catalytic activity">
    <reaction evidence="1">
        <text>4-hydroxy-4-methyl-2-oxoglutarate = 2 pyruvate</text>
        <dbReference type="Rhea" id="RHEA:22748"/>
        <dbReference type="ChEBI" id="CHEBI:15361"/>
        <dbReference type="ChEBI" id="CHEBI:58276"/>
        <dbReference type="EC" id="4.1.3.17"/>
    </reaction>
</comment>
<evidence type="ECO:0000256" key="2">
    <source>
        <dbReference type="ARBA" id="ARBA00001946"/>
    </source>
</evidence>
<reference evidence="10 11" key="1">
    <citation type="submission" date="2020-05" db="EMBL/GenBank/DDBJ databases">
        <title>Complete genome sequencing of Campylobacter and Arcobacter type strains.</title>
        <authorList>
            <person name="Miller W.G."/>
            <person name="Yee E."/>
        </authorList>
    </citation>
    <scope>NUCLEOTIDE SEQUENCE [LARGE SCALE GENOMIC DNA]</scope>
    <source>
        <strain evidence="10 11">LMG 26156</strain>
    </source>
</reference>
<dbReference type="NCBIfam" id="NF006731">
    <property type="entry name" value="PRK09262.1"/>
    <property type="match status" value="1"/>
</dbReference>
<keyword evidence="5 9" id="KW-0479">Metal-binding</keyword>
<dbReference type="GO" id="GO:0042537">
    <property type="term" value="P:benzene-containing compound metabolic process"/>
    <property type="evidence" value="ECO:0007669"/>
    <property type="project" value="UniProtKB-ARBA"/>
</dbReference>
<dbReference type="PANTHER" id="PTHR33254">
    <property type="entry name" value="4-HYDROXY-4-METHYL-2-OXOGLUTARATE ALDOLASE 3-RELATED"/>
    <property type="match status" value="1"/>
</dbReference>
<organism evidence="10 11">
    <name type="scientific">Arcobacter venerupis</name>
    <dbReference type="NCBI Taxonomy" id="1054033"/>
    <lineage>
        <taxon>Bacteria</taxon>
        <taxon>Pseudomonadati</taxon>
        <taxon>Campylobacterota</taxon>
        <taxon>Epsilonproteobacteria</taxon>
        <taxon>Campylobacterales</taxon>
        <taxon>Arcobacteraceae</taxon>
        <taxon>Arcobacter</taxon>
    </lineage>
</organism>
<dbReference type="FunFam" id="3.50.30.40:FF:000002">
    <property type="entry name" value="4-carboxy-4-hydroxy-2-oxoadipate aldolase/oxaloacetate decarboxylase"/>
    <property type="match status" value="1"/>
</dbReference>
<name>A0AAE7BBU6_9BACT</name>
<evidence type="ECO:0000256" key="7">
    <source>
        <dbReference type="ARBA" id="ARBA00023239"/>
    </source>
</evidence>
<dbReference type="GO" id="GO:0016491">
    <property type="term" value="F:oxidoreductase activity"/>
    <property type="evidence" value="ECO:0007669"/>
    <property type="project" value="UniProtKB-KW"/>
</dbReference>
<evidence type="ECO:0000256" key="8">
    <source>
        <dbReference type="ARBA" id="ARBA00061585"/>
    </source>
</evidence>
<dbReference type="EC" id="4.1.3.17" evidence="4"/>
<dbReference type="CDD" id="cd16841">
    <property type="entry name" value="RraA_family"/>
    <property type="match status" value="1"/>
</dbReference>
<feature type="binding site" evidence="9">
    <location>
        <begin position="100"/>
        <end position="103"/>
    </location>
    <ligand>
        <name>substrate</name>
    </ligand>
</feature>
<sequence length="239" mass="25823">MLREQVLGVAVKNINRAPQEQIDRLEKLGSATVHEAQKRVGQLKPYLRPVFSGVRIAGSAITVLLQPGDNWMLHVAMELAQPGDIIIAGCTTENDDGFFGDLLATSAIAQGVKGLVIDGGVRDTKDLKEMNFPVWSKAISIKGTVKNTLGSVNIPIICGGQQINPGDIVIADDDGICIVPYENAQIVADAAQKRESFEGEKRAKFEDGVLGLDLYNMRPGLEAAGFKYYDSLEDLKKGI</sequence>
<dbReference type="EMBL" id="CP053840">
    <property type="protein sequence ID" value="QKF67695.1"/>
    <property type="molecule type" value="Genomic_DNA"/>
</dbReference>
<comment type="cofactor">
    <cofactor evidence="2 9">
        <name>Mg(2+)</name>
        <dbReference type="ChEBI" id="CHEBI:18420"/>
    </cofactor>
</comment>
<dbReference type="InterPro" id="IPR005493">
    <property type="entry name" value="RraA/RraA-like"/>
</dbReference>
<comment type="subunit">
    <text evidence="3">Homohexamer.</text>
</comment>
<dbReference type="InterPro" id="IPR036704">
    <property type="entry name" value="RraA/RraA-like_sf"/>
</dbReference>
<evidence type="ECO:0000313" key="11">
    <source>
        <dbReference type="Proteomes" id="UP000503482"/>
    </source>
</evidence>
<dbReference type="KEGG" id="avp:AVENP_2167"/>
<dbReference type="NCBIfam" id="TIGR02798">
    <property type="entry name" value="ligK_PcmE"/>
    <property type="match status" value="1"/>
</dbReference>
<dbReference type="GO" id="GO:0072329">
    <property type="term" value="P:monocarboxylic acid catabolic process"/>
    <property type="evidence" value="ECO:0007669"/>
    <property type="project" value="UniProtKB-ARBA"/>
</dbReference>
<evidence type="ECO:0000256" key="9">
    <source>
        <dbReference type="PIRSR" id="PIRSR605493-1"/>
    </source>
</evidence>
<evidence type="ECO:0000313" key="10">
    <source>
        <dbReference type="EMBL" id="QKF67695.1"/>
    </source>
</evidence>
<protein>
    <recommendedName>
        <fullName evidence="4">4-hydroxy-4-methyl-2-oxoglutarate aldolase</fullName>
        <ecNumber evidence="4">4.1.3.17</ecNumber>
    </recommendedName>
</protein>
<dbReference type="RefSeq" id="WP_128359401.1">
    <property type="nucleotide sequence ID" value="NZ_CP053840.1"/>
</dbReference>
<dbReference type="AlphaFoldDB" id="A0AAE7BBU6"/>
<proteinExistence type="inferred from homology"/>